<keyword evidence="1" id="KW-0677">Repeat</keyword>
<dbReference type="EMBL" id="JAAQPF010000051">
    <property type="protein sequence ID" value="KAF5718532.1"/>
    <property type="molecule type" value="Genomic_DNA"/>
</dbReference>
<keyword evidence="4" id="KW-0067">ATP-binding</keyword>
<sequence length="1504" mass="169460">MEVTGLAVGVVGLAGLFSVCLDSLSRFTTYREANPETHVLDTRFQAARARFEQWGVSVGISNGRLQPDHHHGLDNKETANLIESILQIIAKTICDESKRLKWALGGKESRLEQVDVFEKLVQQLYNLIQPEDKSQNFEGLESTAWVEDIRQMLTKIEDGIKWFGKTVLCAHIVHHLTESLDQPVNHFFFTSDHTSREDPFSALRSWQRQIAATNDDAFECILRVWENSSSEKASRKILLELFRDLVTTIPGCVFIADGLDECSQLSNGGVSVARFLRDVMGAITGTDVRLLLVSRDEPEIREALIEHRQILSEYKVSTKDVRADTAAFSQSVVNRKLGGKSEDIRLAISESMTDKCQGQFLWIKMQEQCLRSTMSKKRLHEVVENTPSGLDRLYDQTWSRIMNMPQWDRDRAFSLLRWTAFTFLPLTVYEVTEANIITQFEELDLNEYPENIDEEYVRTEIVMICGPLLEVHGHMENSSPGDWTLRIPHFSVYQYLVEHLPTPTWMQINGTLPRKRKEIHHTAIARTCIQYLSSPHVWEEDVYFDPCSKSFLGYAAYAWMRHAKSGFMEPSLLDLSKAFLLNDGVHFNSLVNYFASHQKTSLADKVYRLPQLRPFEYVFYGGWISMAEYLMDDSDVNEIGAHGRSPIFSACRSGSVESVHMLIEHGADLNITDSYGRTCLHIAAQYGYEDIVRILVKSKVYVSTRDHQGYTPMHFASVWGHIKCYQYLLEQGADVNIKSQRGFSVVHIACLYAGRAELLRFILRNAPNDFATKHDYTYCSPLDLVSRSGDVDMAKVLFEHGAISSLFIPNNHGELPLLVAVSHGHVELVKLFLEHGGDRTLSIPSTDGVTALHFACSEEGYDDVIGLLLRPGVEQSLLMGMHEGNTPLHVASVSGHDSYVKLIFRYLEPEHQRLLEIRNKRLQTPLHFAAFNGHNKISRTLLGYGADPNALDCHKMSPLCAASYKGYSEVVDELLSHGAGKTITTPNKDGKTPLYSAAAGNHVEVVKILVGTPGISVNQQTTYGFTPLFIASRSGYHDVVELLLAADSIDKDSENWLGLTPLFAAIANGHLEVTKLLLSKGASVQSRVSIGQNLLWWAQRSNEPGLIRLHSEMSTYSDIIDGGDFVDSDDEFEVEEVSENPQRYLEGLYYPICIGETLADRYRIEHKLGHGGFSTVWMAYDMLAKKDVALKIMTPEESNEHEYKMQTEIARSIHHNSHLILYENTFLLRGSSVDHRVLVLPLQGPNLRDHLRQKPVAVRMSAAKQLIQAISHLHDSGIVHRDLSSANVMWSLRPMNNSSVAAKYEQIGRPKKIRLDPDLWKAGEQVMPMKAQESLIGDDVSLGDFGLAIKSGTPVSQKLQSPAIYCAPERVHDQDPTFATDMWSYMCILAELYMGYALFYGSGNSSIVSCIVHALGPLPTAWKGTYKAGGMDNDWWYDRDHQLDPTASLEAKIARLRPDVDAAERELVLSILRKGLSYQPQDRLTARELLEDASFKALMETYRV</sequence>
<feature type="repeat" description="ANK" evidence="3">
    <location>
        <begin position="1023"/>
        <end position="1044"/>
    </location>
</feature>
<evidence type="ECO:0000256" key="3">
    <source>
        <dbReference type="PROSITE-ProRule" id="PRU00023"/>
    </source>
</evidence>
<feature type="repeat" description="ANK" evidence="3">
    <location>
        <begin position="708"/>
        <end position="740"/>
    </location>
</feature>
<dbReference type="Proteomes" id="UP000532311">
    <property type="component" value="Unassembled WGS sequence"/>
</dbReference>
<dbReference type="Pfam" id="PF24883">
    <property type="entry name" value="NPHP3_N"/>
    <property type="match status" value="1"/>
</dbReference>
<dbReference type="PROSITE" id="PS00107">
    <property type="entry name" value="PROTEIN_KINASE_ATP"/>
    <property type="match status" value="1"/>
</dbReference>
<dbReference type="InterPro" id="IPR038305">
    <property type="entry name" value="HeLo_sf"/>
</dbReference>
<dbReference type="SMART" id="SM00248">
    <property type="entry name" value="ANK"/>
    <property type="match status" value="13"/>
</dbReference>
<dbReference type="SUPFAM" id="SSF56112">
    <property type="entry name" value="Protein kinase-like (PK-like)"/>
    <property type="match status" value="1"/>
</dbReference>
<dbReference type="InterPro" id="IPR002110">
    <property type="entry name" value="Ankyrin_rpt"/>
</dbReference>
<dbReference type="SUPFAM" id="SSF52540">
    <property type="entry name" value="P-loop containing nucleoside triphosphate hydrolases"/>
    <property type="match status" value="1"/>
</dbReference>
<dbReference type="PANTHER" id="PTHR24188:SF29">
    <property type="entry name" value="GH09064P"/>
    <property type="match status" value="1"/>
</dbReference>
<evidence type="ECO:0000256" key="2">
    <source>
        <dbReference type="ARBA" id="ARBA00023043"/>
    </source>
</evidence>
<dbReference type="InterPro" id="IPR036770">
    <property type="entry name" value="Ankyrin_rpt-contain_sf"/>
</dbReference>
<evidence type="ECO:0000259" key="5">
    <source>
        <dbReference type="PROSITE" id="PS50011"/>
    </source>
</evidence>
<feature type="binding site" evidence="4">
    <location>
        <position position="1191"/>
    </location>
    <ligand>
        <name>ATP</name>
        <dbReference type="ChEBI" id="CHEBI:30616"/>
    </ligand>
</feature>
<dbReference type="Gene3D" id="3.30.200.20">
    <property type="entry name" value="Phosphorylase Kinase, domain 1"/>
    <property type="match status" value="1"/>
</dbReference>
<dbReference type="Gene3D" id="1.25.40.20">
    <property type="entry name" value="Ankyrin repeat-containing domain"/>
    <property type="match status" value="2"/>
</dbReference>
<keyword evidence="4" id="KW-0547">Nucleotide-binding</keyword>
<dbReference type="InterPro" id="IPR011009">
    <property type="entry name" value="Kinase-like_dom_sf"/>
</dbReference>
<dbReference type="Pfam" id="PF14479">
    <property type="entry name" value="HeLo"/>
    <property type="match status" value="1"/>
</dbReference>
<dbReference type="SUPFAM" id="SSF48403">
    <property type="entry name" value="Ankyrin repeat"/>
    <property type="match status" value="2"/>
</dbReference>
<dbReference type="Gene3D" id="1.10.510.10">
    <property type="entry name" value="Transferase(Phosphotransferase) domain 1"/>
    <property type="match status" value="1"/>
</dbReference>
<dbReference type="InterPro" id="IPR029498">
    <property type="entry name" value="HeLo_dom"/>
</dbReference>
<feature type="repeat" description="ANK" evidence="3">
    <location>
        <begin position="883"/>
        <end position="905"/>
    </location>
</feature>
<dbReference type="InterPro" id="IPR056884">
    <property type="entry name" value="NPHP3-like_N"/>
</dbReference>
<feature type="repeat" description="ANK" evidence="3">
    <location>
        <begin position="847"/>
        <end position="874"/>
    </location>
</feature>
<dbReference type="Pfam" id="PF00023">
    <property type="entry name" value="Ank"/>
    <property type="match status" value="2"/>
</dbReference>
<proteinExistence type="predicted"/>
<feature type="repeat" description="ANK" evidence="3">
    <location>
        <begin position="1057"/>
        <end position="1089"/>
    </location>
</feature>
<feature type="repeat" description="ANK" evidence="3">
    <location>
        <begin position="812"/>
        <end position="838"/>
    </location>
</feature>
<gene>
    <name evidence="6" type="ORF">FGLOB1_1586</name>
</gene>
<dbReference type="PROSITE" id="PS50011">
    <property type="entry name" value="PROTEIN_KINASE_DOM"/>
    <property type="match status" value="1"/>
</dbReference>
<keyword evidence="7" id="KW-1185">Reference proteome</keyword>
<evidence type="ECO:0000256" key="4">
    <source>
        <dbReference type="PROSITE-ProRule" id="PRU10141"/>
    </source>
</evidence>
<accession>A0A8H5YWA1</accession>
<dbReference type="InterPro" id="IPR027417">
    <property type="entry name" value="P-loop_NTPase"/>
</dbReference>
<dbReference type="GO" id="GO:0005524">
    <property type="term" value="F:ATP binding"/>
    <property type="evidence" value="ECO:0007669"/>
    <property type="project" value="UniProtKB-UniRule"/>
</dbReference>
<dbReference type="PROSITE" id="PS50297">
    <property type="entry name" value="ANK_REP_REGION"/>
    <property type="match status" value="10"/>
</dbReference>
<dbReference type="Gene3D" id="3.40.50.300">
    <property type="entry name" value="P-loop containing nucleotide triphosphate hydrolases"/>
    <property type="match status" value="1"/>
</dbReference>
<feature type="repeat" description="ANK" evidence="3">
    <location>
        <begin position="989"/>
        <end position="1010"/>
    </location>
</feature>
<reference evidence="6 7" key="1">
    <citation type="submission" date="2020-05" db="EMBL/GenBank/DDBJ databases">
        <title>Identification and distribution of gene clusters putatively required for synthesis of sphingolipid metabolism inhibitors in phylogenetically diverse species of the filamentous fungus Fusarium.</title>
        <authorList>
            <person name="Kim H.-S."/>
            <person name="Busman M."/>
            <person name="Brown D.W."/>
            <person name="Divon H."/>
            <person name="Uhlig S."/>
            <person name="Proctor R.H."/>
        </authorList>
    </citation>
    <scope>NUCLEOTIDE SEQUENCE [LARGE SCALE GENOMIC DNA]</scope>
    <source>
        <strain evidence="6 7">NRRL 26131</strain>
    </source>
</reference>
<feature type="repeat" description="ANK" evidence="3">
    <location>
        <begin position="642"/>
        <end position="674"/>
    </location>
</feature>
<evidence type="ECO:0000313" key="6">
    <source>
        <dbReference type="EMBL" id="KAF5718532.1"/>
    </source>
</evidence>
<comment type="caution">
    <text evidence="6">The sequence shown here is derived from an EMBL/GenBank/DDBJ whole genome shotgun (WGS) entry which is preliminary data.</text>
</comment>
<keyword evidence="2 3" id="KW-0040">ANK repeat</keyword>
<evidence type="ECO:0000256" key="1">
    <source>
        <dbReference type="ARBA" id="ARBA00022737"/>
    </source>
</evidence>
<name>A0A8H5YWA1_9HYPO</name>
<dbReference type="PROSITE" id="PS50088">
    <property type="entry name" value="ANK_REPEAT"/>
    <property type="match status" value="10"/>
</dbReference>
<dbReference type="InterPro" id="IPR017441">
    <property type="entry name" value="Protein_kinase_ATP_BS"/>
</dbReference>
<organism evidence="6 7">
    <name type="scientific">Fusarium globosum</name>
    <dbReference type="NCBI Taxonomy" id="78864"/>
    <lineage>
        <taxon>Eukaryota</taxon>
        <taxon>Fungi</taxon>
        <taxon>Dikarya</taxon>
        <taxon>Ascomycota</taxon>
        <taxon>Pezizomycotina</taxon>
        <taxon>Sordariomycetes</taxon>
        <taxon>Hypocreomycetidae</taxon>
        <taxon>Hypocreales</taxon>
        <taxon>Nectriaceae</taxon>
        <taxon>Fusarium</taxon>
        <taxon>Fusarium fujikuroi species complex</taxon>
    </lineage>
</organism>
<protein>
    <submittedName>
        <fullName evidence="6">Ankyrin protein</fullName>
    </submittedName>
</protein>
<feature type="repeat" description="ANK" evidence="3">
    <location>
        <begin position="675"/>
        <end position="707"/>
    </location>
</feature>
<dbReference type="PRINTS" id="PR01415">
    <property type="entry name" value="ANKYRIN"/>
</dbReference>
<dbReference type="GO" id="GO:0004672">
    <property type="term" value="F:protein kinase activity"/>
    <property type="evidence" value="ECO:0007669"/>
    <property type="project" value="InterPro"/>
</dbReference>
<evidence type="ECO:0000313" key="7">
    <source>
        <dbReference type="Proteomes" id="UP000532311"/>
    </source>
</evidence>
<dbReference type="Pfam" id="PF12796">
    <property type="entry name" value="Ank_2"/>
    <property type="match status" value="3"/>
</dbReference>
<feature type="domain" description="Protein kinase" evidence="5">
    <location>
        <begin position="1162"/>
        <end position="1495"/>
    </location>
</feature>
<dbReference type="Pfam" id="PF00069">
    <property type="entry name" value="Pkinase"/>
    <property type="match status" value="1"/>
</dbReference>
<dbReference type="InterPro" id="IPR000719">
    <property type="entry name" value="Prot_kinase_dom"/>
</dbReference>
<dbReference type="Gene3D" id="1.20.120.1020">
    <property type="entry name" value="Prion-inhibition and propagation, HeLo domain"/>
    <property type="match status" value="1"/>
</dbReference>
<dbReference type="PANTHER" id="PTHR24188">
    <property type="entry name" value="ANKYRIN REPEAT PROTEIN"/>
    <property type="match status" value="1"/>
</dbReference>
<feature type="repeat" description="ANK" evidence="3">
    <location>
        <begin position="921"/>
        <end position="953"/>
    </location>
</feature>